<keyword evidence="2" id="KW-1185">Reference proteome</keyword>
<accession>A0ACC0PDM4</accession>
<dbReference type="EMBL" id="CM046390">
    <property type="protein sequence ID" value="KAI8563132.1"/>
    <property type="molecule type" value="Genomic_DNA"/>
</dbReference>
<organism evidence="1 2">
    <name type="scientific">Rhododendron molle</name>
    <name type="common">Chinese azalea</name>
    <name type="synonym">Azalea mollis</name>
    <dbReference type="NCBI Taxonomy" id="49168"/>
    <lineage>
        <taxon>Eukaryota</taxon>
        <taxon>Viridiplantae</taxon>
        <taxon>Streptophyta</taxon>
        <taxon>Embryophyta</taxon>
        <taxon>Tracheophyta</taxon>
        <taxon>Spermatophyta</taxon>
        <taxon>Magnoliopsida</taxon>
        <taxon>eudicotyledons</taxon>
        <taxon>Gunneridae</taxon>
        <taxon>Pentapetalae</taxon>
        <taxon>asterids</taxon>
        <taxon>Ericales</taxon>
        <taxon>Ericaceae</taxon>
        <taxon>Ericoideae</taxon>
        <taxon>Rhodoreae</taxon>
        <taxon>Rhododendron</taxon>
    </lineage>
</organism>
<sequence length="258" mass="28896">MDDMMINQTPQPAKVTLVDENRIPAETVSQEFDLPGAESDLPQPSTPTMAFPSFEFRHDQPSHLEQPPLAYPQLEKPLMRSALSKRHFSPSTGKTPRGEKEAVGELLMILVDCMQELNTRSRETLLRKFFSEIERDERLEKFIVERLSQSKVKAISDLCEQLPPSVREKISCSEGETSDSIEEEDPEASAPNDGDQIPSSDAHAGFSGSFDTYYETSGTSERSIIETVEDLSQELERFKVKTLELGGIGQEAQEEGKK</sequence>
<reference evidence="1" key="1">
    <citation type="submission" date="2022-02" db="EMBL/GenBank/DDBJ databases">
        <title>Plant Genome Project.</title>
        <authorList>
            <person name="Zhang R.-G."/>
        </authorList>
    </citation>
    <scope>NUCLEOTIDE SEQUENCE</scope>
    <source>
        <strain evidence="1">AT1</strain>
    </source>
</reference>
<name>A0ACC0PDM4_RHOML</name>
<evidence type="ECO:0000313" key="2">
    <source>
        <dbReference type="Proteomes" id="UP001062846"/>
    </source>
</evidence>
<comment type="caution">
    <text evidence="1">The sequence shown here is derived from an EMBL/GenBank/DDBJ whole genome shotgun (WGS) entry which is preliminary data.</text>
</comment>
<evidence type="ECO:0000313" key="1">
    <source>
        <dbReference type="EMBL" id="KAI8563132.1"/>
    </source>
</evidence>
<protein>
    <submittedName>
        <fullName evidence="1">Uncharacterized protein</fullName>
    </submittedName>
</protein>
<dbReference type="Proteomes" id="UP001062846">
    <property type="component" value="Chromosome 3"/>
</dbReference>
<gene>
    <name evidence="1" type="ORF">RHMOL_Rhmol03G0089000</name>
</gene>
<proteinExistence type="predicted"/>